<reference evidence="2" key="2">
    <citation type="journal article" date="2016" name="Int. J. Syst. Evol. Microbiol.">
        <title>Caldimicrobium thiodismutans sp. nov., a sulfur-disproportionating bacterium isolated from a hot spring.</title>
        <authorList>
            <person name="Kojima H."/>
            <person name="Umezawa K."/>
            <person name="Fukui M."/>
        </authorList>
    </citation>
    <scope>NUCLEOTIDE SEQUENCE [LARGE SCALE GENOMIC DNA]</scope>
    <source>
        <strain evidence="2">TF1</strain>
    </source>
</reference>
<dbReference type="EMBL" id="AP014945">
    <property type="protein sequence ID" value="BAU23387.1"/>
    <property type="molecule type" value="Genomic_DNA"/>
</dbReference>
<dbReference type="InterPro" id="IPR005358">
    <property type="entry name" value="Puta_zinc/iron-chelating_dom"/>
</dbReference>
<reference evidence="1 2" key="1">
    <citation type="journal article" date="2016" name="Int. J. Syst. Evol. Microbiol.">
        <title>Caldimicrobium thiodismutans sp. nov., a sulfur-disproportionating bacterium isolated from a hot spring, and emended description of the genus Caldimicrobium.</title>
        <authorList>
            <person name="Kojima H."/>
            <person name="Umezawa K."/>
            <person name="Fukui M."/>
        </authorList>
    </citation>
    <scope>NUCLEOTIDE SEQUENCE [LARGE SCALE GENOMIC DNA]</scope>
    <source>
        <strain evidence="1 2">TF1</strain>
    </source>
</reference>
<protein>
    <recommendedName>
        <fullName evidence="3">YkgJ family cysteine cluster protein</fullName>
    </recommendedName>
</protein>
<dbReference type="Proteomes" id="UP000068196">
    <property type="component" value="Chromosome"/>
</dbReference>
<dbReference type="Pfam" id="PF03692">
    <property type="entry name" value="CxxCxxCC"/>
    <property type="match status" value="1"/>
</dbReference>
<evidence type="ECO:0000313" key="2">
    <source>
        <dbReference type="Proteomes" id="UP000068196"/>
    </source>
</evidence>
<keyword evidence="2" id="KW-1185">Reference proteome</keyword>
<evidence type="ECO:0008006" key="3">
    <source>
        <dbReference type="Google" id="ProtNLM"/>
    </source>
</evidence>
<sequence length="192" mass="22311">MPEGITFEIDENLLPRPGLTHNQTALLYFSGEEPPPPEEAELHPCPFLNEEGLCSVYERRPLMCRIMVSFKKCSPLQQAELSQELYLRGLIALQIVENIELYGLYGNIFDLLKFLSDLKKGKIDEIPPYLLSNVEFEELPLLPEEKDLRAWVGNLYRKEVFPGKTFRELLYEIKERLKEKESLSFLKEIFSA</sequence>
<proteinExistence type="predicted"/>
<name>A0A0U4W2S3_9BACT</name>
<evidence type="ECO:0000313" key="1">
    <source>
        <dbReference type="EMBL" id="BAU23387.1"/>
    </source>
</evidence>
<dbReference type="KEGG" id="cthi:THC_1003"/>
<organism evidence="1 2">
    <name type="scientific">Caldimicrobium thiodismutans</name>
    <dbReference type="NCBI Taxonomy" id="1653476"/>
    <lineage>
        <taxon>Bacteria</taxon>
        <taxon>Pseudomonadati</taxon>
        <taxon>Thermodesulfobacteriota</taxon>
        <taxon>Thermodesulfobacteria</taxon>
        <taxon>Thermodesulfobacteriales</taxon>
        <taxon>Thermodesulfobacteriaceae</taxon>
        <taxon>Caldimicrobium</taxon>
    </lineage>
</organism>
<dbReference type="STRING" id="1653476.THC_1003"/>
<accession>A0A0U4W2S3</accession>
<gene>
    <name evidence="1" type="ORF">THC_1003</name>
</gene>
<dbReference type="PATRIC" id="fig|1653476.3.peg.1048"/>
<dbReference type="AlphaFoldDB" id="A0A0U4W2S3"/>